<reference evidence="1 3" key="1">
    <citation type="journal article" date="2011" name="Nature">
        <title>The Medicago genome provides insight into the evolution of rhizobial symbioses.</title>
        <authorList>
            <person name="Young N.D."/>
            <person name="Debelle F."/>
            <person name="Oldroyd G.E."/>
            <person name="Geurts R."/>
            <person name="Cannon S.B."/>
            <person name="Udvardi M.K."/>
            <person name="Benedito V.A."/>
            <person name="Mayer K.F."/>
            <person name="Gouzy J."/>
            <person name="Schoof H."/>
            <person name="Van de Peer Y."/>
            <person name="Proost S."/>
            <person name="Cook D.R."/>
            <person name="Meyers B.C."/>
            <person name="Spannagl M."/>
            <person name="Cheung F."/>
            <person name="De Mita S."/>
            <person name="Krishnakumar V."/>
            <person name="Gundlach H."/>
            <person name="Zhou S."/>
            <person name="Mudge J."/>
            <person name="Bharti A.K."/>
            <person name="Murray J.D."/>
            <person name="Naoumkina M.A."/>
            <person name="Rosen B."/>
            <person name="Silverstein K.A."/>
            <person name="Tang H."/>
            <person name="Rombauts S."/>
            <person name="Zhao P.X."/>
            <person name="Zhou P."/>
            <person name="Barbe V."/>
            <person name="Bardou P."/>
            <person name="Bechner M."/>
            <person name="Bellec A."/>
            <person name="Berger A."/>
            <person name="Berges H."/>
            <person name="Bidwell S."/>
            <person name="Bisseling T."/>
            <person name="Choisne N."/>
            <person name="Couloux A."/>
            <person name="Denny R."/>
            <person name="Deshpande S."/>
            <person name="Dai X."/>
            <person name="Doyle J.J."/>
            <person name="Dudez A.M."/>
            <person name="Farmer A.D."/>
            <person name="Fouteau S."/>
            <person name="Franken C."/>
            <person name="Gibelin C."/>
            <person name="Gish J."/>
            <person name="Goldstein S."/>
            <person name="Gonzalez A.J."/>
            <person name="Green P.J."/>
            <person name="Hallab A."/>
            <person name="Hartog M."/>
            <person name="Hua A."/>
            <person name="Humphray S.J."/>
            <person name="Jeong D.H."/>
            <person name="Jing Y."/>
            <person name="Jocker A."/>
            <person name="Kenton S.M."/>
            <person name="Kim D.J."/>
            <person name="Klee K."/>
            <person name="Lai H."/>
            <person name="Lang C."/>
            <person name="Lin S."/>
            <person name="Macmil S.L."/>
            <person name="Magdelenat G."/>
            <person name="Matthews L."/>
            <person name="McCorrison J."/>
            <person name="Monaghan E.L."/>
            <person name="Mun J.H."/>
            <person name="Najar F.Z."/>
            <person name="Nicholson C."/>
            <person name="Noirot C."/>
            <person name="O'Bleness M."/>
            <person name="Paule C.R."/>
            <person name="Poulain J."/>
            <person name="Prion F."/>
            <person name="Qin B."/>
            <person name="Qu C."/>
            <person name="Retzel E.F."/>
            <person name="Riddle C."/>
            <person name="Sallet E."/>
            <person name="Samain S."/>
            <person name="Samson N."/>
            <person name="Sanders I."/>
            <person name="Saurat O."/>
            <person name="Scarpelli C."/>
            <person name="Schiex T."/>
            <person name="Segurens B."/>
            <person name="Severin A.J."/>
            <person name="Sherrier D.J."/>
            <person name="Shi R."/>
            <person name="Sims S."/>
            <person name="Singer S.R."/>
            <person name="Sinharoy S."/>
            <person name="Sterck L."/>
            <person name="Viollet A."/>
            <person name="Wang B.B."/>
            <person name="Wang K."/>
            <person name="Wang M."/>
            <person name="Wang X."/>
            <person name="Warfsmann J."/>
            <person name="Weissenbach J."/>
            <person name="White D.D."/>
            <person name="White J.D."/>
            <person name="Wiley G.B."/>
            <person name="Wincker P."/>
            <person name="Xing Y."/>
            <person name="Yang L."/>
            <person name="Yao Z."/>
            <person name="Ying F."/>
            <person name="Zhai J."/>
            <person name="Zhou L."/>
            <person name="Zuber A."/>
            <person name="Denarie J."/>
            <person name="Dixon R.A."/>
            <person name="May G.D."/>
            <person name="Schwartz D.C."/>
            <person name="Rogers J."/>
            <person name="Quetier F."/>
            <person name="Town C.D."/>
            <person name="Roe B.A."/>
        </authorList>
    </citation>
    <scope>NUCLEOTIDE SEQUENCE [LARGE SCALE GENOMIC DNA]</scope>
    <source>
        <strain evidence="1">A17</strain>
        <strain evidence="2 3">cv. Jemalong A17</strain>
    </source>
</reference>
<evidence type="ECO:0000313" key="1">
    <source>
        <dbReference type="EMBL" id="KEH43294.1"/>
    </source>
</evidence>
<reference evidence="2" key="3">
    <citation type="submission" date="2015-04" db="UniProtKB">
        <authorList>
            <consortium name="EnsemblPlants"/>
        </authorList>
    </citation>
    <scope>IDENTIFICATION</scope>
    <source>
        <strain evidence="2">cv. Jemalong A17</strain>
    </source>
</reference>
<protein>
    <submittedName>
        <fullName evidence="1 2">Uncharacterized protein</fullName>
    </submittedName>
</protein>
<dbReference type="EMBL" id="CM001217">
    <property type="protein sequence ID" value="KEH43294.1"/>
    <property type="molecule type" value="Genomic_DNA"/>
</dbReference>
<reference evidence="1 3" key="2">
    <citation type="journal article" date="2014" name="BMC Genomics">
        <title>An improved genome release (version Mt4.0) for the model legume Medicago truncatula.</title>
        <authorList>
            <person name="Tang H."/>
            <person name="Krishnakumar V."/>
            <person name="Bidwell S."/>
            <person name="Rosen B."/>
            <person name="Chan A."/>
            <person name="Zhou S."/>
            <person name="Gentzbittel L."/>
            <person name="Childs K.L."/>
            <person name="Yandell M."/>
            <person name="Gundlach H."/>
            <person name="Mayer K.F."/>
            <person name="Schwartz D.C."/>
            <person name="Town C.D."/>
        </authorList>
    </citation>
    <scope>GENOME REANNOTATION</scope>
    <source>
        <strain evidence="1">A17</strain>
        <strain evidence="2 3">cv. Jemalong A17</strain>
    </source>
</reference>
<sequence>MAEGNSGADIHRILAAVKSSEARNLSLKEASESDHASVMNCLVVSFLHLLQCLLCSMSLIIDDC</sequence>
<gene>
    <name evidence="1" type="ordered locus">MTR_1g090035</name>
</gene>
<evidence type="ECO:0000313" key="2">
    <source>
        <dbReference type="EnsemblPlants" id="KEH43294"/>
    </source>
</evidence>
<dbReference type="Proteomes" id="UP000002051">
    <property type="component" value="Unassembled WGS sequence"/>
</dbReference>
<dbReference type="EnsemblPlants" id="KEH43294">
    <property type="protein sequence ID" value="KEH43294"/>
    <property type="gene ID" value="MTR_1g090035"/>
</dbReference>
<organism evidence="1 3">
    <name type="scientific">Medicago truncatula</name>
    <name type="common">Barrel medic</name>
    <name type="synonym">Medicago tribuloides</name>
    <dbReference type="NCBI Taxonomy" id="3880"/>
    <lineage>
        <taxon>Eukaryota</taxon>
        <taxon>Viridiplantae</taxon>
        <taxon>Streptophyta</taxon>
        <taxon>Embryophyta</taxon>
        <taxon>Tracheophyta</taxon>
        <taxon>Spermatophyta</taxon>
        <taxon>Magnoliopsida</taxon>
        <taxon>eudicotyledons</taxon>
        <taxon>Gunneridae</taxon>
        <taxon>Pentapetalae</taxon>
        <taxon>rosids</taxon>
        <taxon>fabids</taxon>
        <taxon>Fabales</taxon>
        <taxon>Fabaceae</taxon>
        <taxon>Papilionoideae</taxon>
        <taxon>50 kb inversion clade</taxon>
        <taxon>NPAAA clade</taxon>
        <taxon>Hologalegina</taxon>
        <taxon>IRL clade</taxon>
        <taxon>Trifolieae</taxon>
        <taxon>Medicago</taxon>
    </lineage>
</organism>
<accession>A0A072VMQ0</accession>
<evidence type="ECO:0000313" key="3">
    <source>
        <dbReference type="Proteomes" id="UP000002051"/>
    </source>
</evidence>
<dbReference type="HOGENOM" id="CLU_2870954_0_0_1"/>
<keyword evidence="3" id="KW-1185">Reference proteome</keyword>
<proteinExistence type="predicted"/>
<dbReference type="AlphaFoldDB" id="A0A072VMQ0"/>
<name>A0A072VMQ0_MEDTR</name>